<organism evidence="1 2">
    <name type="scientific">Sphagnum jensenii</name>
    <dbReference type="NCBI Taxonomy" id="128206"/>
    <lineage>
        <taxon>Eukaryota</taxon>
        <taxon>Viridiplantae</taxon>
        <taxon>Streptophyta</taxon>
        <taxon>Embryophyta</taxon>
        <taxon>Bryophyta</taxon>
        <taxon>Sphagnophytina</taxon>
        <taxon>Sphagnopsida</taxon>
        <taxon>Sphagnales</taxon>
        <taxon>Sphagnaceae</taxon>
        <taxon>Sphagnum</taxon>
    </lineage>
</organism>
<evidence type="ECO:0000313" key="1">
    <source>
        <dbReference type="EMBL" id="CAK9262210.1"/>
    </source>
</evidence>
<keyword evidence="2" id="KW-1185">Reference proteome</keyword>
<dbReference type="EMBL" id="OZ020109">
    <property type="protein sequence ID" value="CAK9262210.1"/>
    <property type="molecule type" value="Genomic_DNA"/>
</dbReference>
<accession>A0ABP0W9I3</accession>
<name>A0ABP0W9I3_9BRYO</name>
<dbReference type="Proteomes" id="UP001497444">
    <property type="component" value="Chromosome 14"/>
</dbReference>
<gene>
    <name evidence="1" type="ORF">CSSPJE1EN1_LOCUS7688</name>
</gene>
<evidence type="ECO:0000313" key="2">
    <source>
        <dbReference type="Proteomes" id="UP001497444"/>
    </source>
</evidence>
<proteinExistence type="predicted"/>
<sequence>MTTFRKMNIMMVICRDSAGNAQILFLRSARSRTPGFAERVQLHPRDNSEQILQQANQIRICSSSSGWATNLYQLPRKNPVGNPFQFLTASNPEANFFHSTTPWKHASLHYEEHYERAFDP</sequence>
<reference evidence="1" key="1">
    <citation type="submission" date="2024-02" db="EMBL/GenBank/DDBJ databases">
        <authorList>
            <consortium name="ELIXIR-Norway"/>
            <consortium name="Elixir Norway"/>
        </authorList>
    </citation>
    <scope>NUCLEOTIDE SEQUENCE</scope>
</reference>
<protein>
    <submittedName>
        <fullName evidence="1">Uncharacterized protein</fullName>
    </submittedName>
</protein>